<feature type="transmembrane region" description="Helical" evidence="8">
    <location>
        <begin position="95"/>
        <end position="117"/>
    </location>
</feature>
<dbReference type="EMBL" id="BAAAYN010000082">
    <property type="protein sequence ID" value="GAA3398395.1"/>
    <property type="molecule type" value="Genomic_DNA"/>
</dbReference>
<comment type="caution">
    <text evidence="9">The sequence shown here is derived from an EMBL/GenBank/DDBJ whole genome shotgun (WGS) entry which is preliminary data.</text>
</comment>
<protein>
    <submittedName>
        <fullName evidence="9">Fe(3+)-siderophore ABC transporter permease</fullName>
    </submittedName>
</protein>
<name>A0ABP6TDI4_9ACTN</name>
<evidence type="ECO:0000256" key="7">
    <source>
        <dbReference type="ARBA" id="ARBA00023136"/>
    </source>
</evidence>
<feature type="transmembrane region" description="Helical" evidence="8">
    <location>
        <begin position="305"/>
        <end position="324"/>
    </location>
</feature>
<evidence type="ECO:0000256" key="2">
    <source>
        <dbReference type="ARBA" id="ARBA00007935"/>
    </source>
</evidence>
<evidence type="ECO:0000256" key="4">
    <source>
        <dbReference type="ARBA" id="ARBA00022475"/>
    </source>
</evidence>
<keyword evidence="10" id="KW-1185">Reference proteome</keyword>
<evidence type="ECO:0000256" key="5">
    <source>
        <dbReference type="ARBA" id="ARBA00022692"/>
    </source>
</evidence>
<evidence type="ECO:0000256" key="6">
    <source>
        <dbReference type="ARBA" id="ARBA00022989"/>
    </source>
</evidence>
<comment type="similarity">
    <text evidence="2">Belongs to the binding-protein-dependent transport system permease family. FecCD subfamily.</text>
</comment>
<feature type="transmembrane region" description="Helical" evidence="8">
    <location>
        <begin position="275"/>
        <end position="293"/>
    </location>
</feature>
<dbReference type="Pfam" id="PF01032">
    <property type="entry name" value="FecCD"/>
    <property type="match status" value="1"/>
</dbReference>
<reference evidence="10" key="1">
    <citation type="journal article" date="2019" name="Int. J. Syst. Evol. Microbiol.">
        <title>The Global Catalogue of Microorganisms (GCM) 10K type strain sequencing project: providing services to taxonomists for standard genome sequencing and annotation.</title>
        <authorList>
            <consortium name="The Broad Institute Genomics Platform"/>
            <consortium name="The Broad Institute Genome Sequencing Center for Infectious Disease"/>
            <person name="Wu L."/>
            <person name="Ma J."/>
        </authorList>
    </citation>
    <scope>NUCLEOTIDE SEQUENCE [LARGE SCALE GENOMIC DNA]</scope>
    <source>
        <strain evidence="10">JCM 9458</strain>
    </source>
</reference>
<accession>A0ABP6TDI4</accession>
<dbReference type="InterPro" id="IPR000522">
    <property type="entry name" value="ABC_transptr_permease_BtuC"/>
</dbReference>
<feature type="transmembrane region" description="Helical" evidence="8">
    <location>
        <begin position="237"/>
        <end position="263"/>
    </location>
</feature>
<dbReference type="PANTHER" id="PTHR30472">
    <property type="entry name" value="FERRIC ENTEROBACTIN TRANSPORT SYSTEM PERMEASE PROTEIN"/>
    <property type="match status" value="1"/>
</dbReference>
<evidence type="ECO:0000256" key="8">
    <source>
        <dbReference type="SAM" id="Phobius"/>
    </source>
</evidence>
<keyword evidence="3" id="KW-0813">Transport</keyword>
<dbReference type="Gene3D" id="1.10.3470.10">
    <property type="entry name" value="ABC transporter involved in vitamin B12 uptake, BtuC"/>
    <property type="match status" value="1"/>
</dbReference>
<keyword evidence="4" id="KW-1003">Cell membrane</keyword>
<dbReference type="InterPro" id="IPR037294">
    <property type="entry name" value="ABC_BtuC-like"/>
</dbReference>
<keyword evidence="5 8" id="KW-0812">Transmembrane</keyword>
<proteinExistence type="inferred from homology"/>
<feature type="transmembrane region" description="Helical" evidence="8">
    <location>
        <begin position="148"/>
        <end position="170"/>
    </location>
</feature>
<dbReference type="SUPFAM" id="SSF81345">
    <property type="entry name" value="ABC transporter involved in vitamin B12 uptake, BtuC"/>
    <property type="match status" value="1"/>
</dbReference>
<organism evidence="9 10">
    <name type="scientific">Cryptosporangium minutisporangium</name>
    <dbReference type="NCBI Taxonomy" id="113569"/>
    <lineage>
        <taxon>Bacteria</taxon>
        <taxon>Bacillati</taxon>
        <taxon>Actinomycetota</taxon>
        <taxon>Actinomycetes</taxon>
        <taxon>Cryptosporangiales</taxon>
        <taxon>Cryptosporangiaceae</taxon>
        <taxon>Cryptosporangium</taxon>
    </lineage>
</organism>
<feature type="transmembrane region" description="Helical" evidence="8">
    <location>
        <begin position="190"/>
        <end position="210"/>
    </location>
</feature>
<feature type="transmembrane region" description="Helical" evidence="8">
    <location>
        <begin position="123"/>
        <end position="141"/>
    </location>
</feature>
<evidence type="ECO:0000256" key="1">
    <source>
        <dbReference type="ARBA" id="ARBA00004651"/>
    </source>
</evidence>
<dbReference type="PANTHER" id="PTHR30472:SF1">
    <property type="entry name" value="FE(3+) DICITRATE TRANSPORT SYSTEM PERMEASE PROTEIN FECC-RELATED"/>
    <property type="match status" value="1"/>
</dbReference>
<feature type="transmembrane region" description="Helical" evidence="8">
    <location>
        <begin position="63"/>
        <end position="83"/>
    </location>
</feature>
<keyword evidence="6 8" id="KW-1133">Transmembrane helix</keyword>
<evidence type="ECO:0000313" key="10">
    <source>
        <dbReference type="Proteomes" id="UP001501676"/>
    </source>
</evidence>
<gene>
    <name evidence="9" type="primary">fepD</name>
    <name evidence="9" type="ORF">GCM10020369_81820</name>
</gene>
<dbReference type="CDD" id="cd06550">
    <property type="entry name" value="TM_ABC_iron-siderophores_like"/>
    <property type="match status" value="1"/>
</dbReference>
<evidence type="ECO:0000256" key="3">
    <source>
        <dbReference type="ARBA" id="ARBA00022448"/>
    </source>
</evidence>
<keyword evidence="7 8" id="KW-0472">Membrane</keyword>
<evidence type="ECO:0000313" key="9">
    <source>
        <dbReference type="EMBL" id="GAA3398395.1"/>
    </source>
</evidence>
<dbReference type="Proteomes" id="UP001501676">
    <property type="component" value="Unassembled WGS sequence"/>
</dbReference>
<sequence>MALRRTARTDQLLFLTVALVVLLGALLAGVAVGARSVAPAEVWRALFDYAGTDDHVVVRDLRLPRTVFGVCVGAALGVSGALIQTVSRNPLAEPALLGLTAGAGFAINVGVLAGLAGTQLGQLGLAVVGCAVASVIVYAVGRTSPLRLLLAGVALTAVLMGISLGLRLTFPDVFDRYRFWSVGALAGSERIPLTVPVVVVALSLAGALLMSRPLSTLALGEDVARGLGAHVGRTRAVVLLLVTVLAGTATAVAGPVAFVGLIVPHLARRIAADSVPWLLVHSLVVGAVLLVVADVGARLLLPTGEVPVAVVTAFLGGPVLIWAVRTFEAAS</sequence>
<comment type="subcellular location">
    <subcellularLocation>
        <location evidence="1">Cell membrane</location>
        <topology evidence="1">Multi-pass membrane protein</topology>
    </subcellularLocation>
</comment>